<comment type="caution">
    <text evidence="2">The sequence shown here is derived from an EMBL/GenBank/DDBJ whole genome shotgun (WGS) entry which is preliminary data.</text>
</comment>
<dbReference type="InterPro" id="IPR002559">
    <property type="entry name" value="Transposase_11"/>
</dbReference>
<reference evidence="2" key="1">
    <citation type="journal article" date="2017" name="Appl. Environ. Microbiol.">
        <title>Molecular characterization of an Endozoicomonas-like organism causing infection in king scallop Pecten maximus L.</title>
        <authorList>
            <person name="Cano I."/>
            <person name="van Aerle R."/>
            <person name="Ross S."/>
            <person name="Verner-Jeffreys D.W."/>
            <person name="Paley R.K."/>
            <person name="Rimmer G."/>
            <person name="Ryder D."/>
            <person name="Hooper P."/>
            <person name="Stone D."/>
            <person name="Feist S.W."/>
        </authorList>
    </citation>
    <scope>NUCLEOTIDE SEQUENCE</scope>
</reference>
<dbReference type="NCBIfam" id="NF033564">
    <property type="entry name" value="transpos_ISAs1"/>
    <property type="match status" value="1"/>
</dbReference>
<dbReference type="GO" id="GO:0004803">
    <property type="term" value="F:transposase activity"/>
    <property type="evidence" value="ECO:0007669"/>
    <property type="project" value="InterPro"/>
</dbReference>
<feature type="domain" description="Transposase IS4-like" evidence="1">
    <location>
        <begin position="9"/>
        <end position="175"/>
    </location>
</feature>
<evidence type="ECO:0000313" key="2">
    <source>
        <dbReference type="EMBL" id="PJE78769.1"/>
    </source>
</evidence>
<accession>A0A2H9T6D8</accession>
<dbReference type="GO" id="GO:0006313">
    <property type="term" value="P:DNA transposition"/>
    <property type="evidence" value="ECO:0007669"/>
    <property type="project" value="InterPro"/>
</dbReference>
<dbReference type="InterPro" id="IPR051698">
    <property type="entry name" value="Transposase_11-like"/>
</dbReference>
<name>A0A2H9T6D8_9ZZZZ</name>
<protein>
    <recommendedName>
        <fullName evidence="1">Transposase IS4-like domain-containing protein</fullName>
    </recommendedName>
</protein>
<dbReference type="PANTHER" id="PTHR30298:SF0">
    <property type="entry name" value="PROTEIN YBFL-RELATED"/>
    <property type="match status" value="1"/>
</dbReference>
<gene>
    <name evidence="2" type="ORF">CI610_02275</name>
</gene>
<dbReference type="PANTHER" id="PTHR30298">
    <property type="entry name" value="H REPEAT-ASSOCIATED PREDICTED TRANSPOSASE"/>
    <property type="match status" value="1"/>
</dbReference>
<dbReference type="EMBL" id="NSIT01000130">
    <property type="protein sequence ID" value="PJE78769.1"/>
    <property type="molecule type" value="Genomic_DNA"/>
</dbReference>
<dbReference type="GO" id="GO:0003677">
    <property type="term" value="F:DNA binding"/>
    <property type="evidence" value="ECO:0007669"/>
    <property type="project" value="InterPro"/>
</dbReference>
<organism evidence="2">
    <name type="scientific">invertebrate metagenome</name>
    <dbReference type="NCBI Taxonomy" id="1711999"/>
    <lineage>
        <taxon>unclassified sequences</taxon>
        <taxon>metagenomes</taxon>
        <taxon>organismal metagenomes</taxon>
    </lineage>
</organism>
<dbReference type="Pfam" id="PF01609">
    <property type="entry name" value="DDE_Tnp_1"/>
    <property type="match status" value="1"/>
</dbReference>
<sequence length="199" mass="22154">MSACHKATKGSIIAIDGKTLKSSYDKSRKRRAIHRVSAFSAANNVVLGQVKTSEKSNEITAIPELLDLLDIKGCLVTIDAMGCQRNIAKAITKKEGDYLLAVKGNQGRLEQAFKKHFSLNKLSQWESDSYRTDEQSHGRFESCLHIVSDIFDEFVNYSFDWPGMKTLGVVLSGRIVDGEMPDKDEISLRYYISSAKLSA</sequence>
<dbReference type="InterPro" id="IPR047647">
    <property type="entry name" value="ISAs1_transpos"/>
</dbReference>
<evidence type="ECO:0000259" key="1">
    <source>
        <dbReference type="Pfam" id="PF01609"/>
    </source>
</evidence>
<dbReference type="AlphaFoldDB" id="A0A2H9T6D8"/>
<proteinExistence type="predicted"/>